<comment type="caution">
    <text evidence="1">The sequence shown here is derived from an EMBL/GenBank/DDBJ whole genome shotgun (WGS) entry which is preliminary data.</text>
</comment>
<reference evidence="1 2" key="1">
    <citation type="submission" date="2018-04" db="EMBL/GenBank/DDBJ databases">
        <title>Genomic Encyclopedia of Archaeal and Bacterial Type Strains, Phase II (KMG-II): from individual species to whole genera.</title>
        <authorList>
            <person name="Goeker M."/>
        </authorList>
    </citation>
    <scope>NUCLEOTIDE SEQUENCE [LARGE SCALE GENOMIC DNA]</scope>
    <source>
        <strain evidence="1 2">DSM 29329</strain>
    </source>
</reference>
<evidence type="ECO:0000313" key="1">
    <source>
        <dbReference type="EMBL" id="PTX39013.1"/>
    </source>
</evidence>
<keyword evidence="2" id="KW-1185">Reference proteome</keyword>
<organism evidence="1 2">
    <name type="scientific">Allosediminivita pacifica</name>
    <dbReference type="NCBI Taxonomy" id="1267769"/>
    <lineage>
        <taxon>Bacteria</taxon>
        <taxon>Pseudomonadati</taxon>
        <taxon>Pseudomonadota</taxon>
        <taxon>Alphaproteobacteria</taxon>
        <taxon>Rhodobacterales</taxon>
        <taxon>Paracoccaceae</taxon>
        <taxon>Allosediminivita</taxon>
    </lineage>
</organism>
<protein>
    <submittedName>
        <fullName evidence="1">Uncharacterized protein</fullName>
    </submittedName>
</protein>
<sequence>MKPYQFNGIGNAHSSITYFPFGGEQFRPSIAALQFLGTRALASLLLIAETTDPVDLMPLRSAVMYDNRPGLVVRHGEVVLNEAFPFHAHHPSDPFNRSLLATPIAPRRRDVAWDGLRRFWRRTVRRKPAEAGSSAMGSLLHPLAFSAFHSADYHRTVRRGIFEALRDRVLIDFDDMLSVKVAWQTIFVLALGFERPNDLPSIGWDRLAETARNAASEPSWAGFWDIWLLRKAIADSRFSLGPLLQGDTIKQFLANPLDSEQSISDIVRADWRNECPAFAEVFLSLQSAA</sequence>
<accession>A0A2T6A5C0</accession>
<dbReference type="AlphaFoldDB" id="A0A2T6A5C0"/>
<evidence type="ECO:0000313" key="2">
    <source>
        <dbReference type="Proteomes" id="UP000244069"/>
    </source>
</evidence>
<gene>
    <name evidence="1" type="ORF">C8N44_1406</name>
</gene>
<dbReference type="Proteomes" id="UP000244069">
    <property type="component" value="Unassembled WGS sequence"/>
</dbReference>
<proteinExistence type="predicted"/>
<dbReference type="EMBL" id="QBKN01000040">
    <property type="protein sequence ID" value="PTX39013.1"/>
    <property type="molecule type" value="Genomic_DNA"/>
</dbReference>
<dbReference type="RefSeq" id="WP_107978738.1">
    <property type="nucleotide sequence ID" value="NZ_BMEZ01000040.1"/>
</dbReference>
<dbReference type="OrthoDB" id="9969667at2"/>
<name>A0A2T6A5C0_9RHOB</name>